<dbReference type="InterPro" id="IPR050706">
    <property type="entry name" value="Cyclic-di-GMP_PDE-like"/>
</dbReference>
<dbReference type="STRING" id="569882.SAMN04490248_11367"/>
<dbReference type="AlphaFoldDB" id="A0A1H8SUL8"/>
<proteinExistence type="predicted"/>
<evidence type="ECO:0000313" key="2">
    <source>
        <dbReference type="EMBL" id="SEO82669.1"/>
    </source>
</evidence>
<accession>A0A1H8SUL8</accession>
<dbReference type="InterPro" id="IPR001633">
    <property type="entry name" value="EAL_dom"/>
</dbReference>
<dbReference type="SUPFAM" id="SSF141868">
    <property type="entry name" value="EAL domain-like"/>
    <property type="match status" value="1"/>
</dbReference>
<gene>
    <name evidence="2" type="ORF">SAMN04490248_11367</name>
</gene>
<name>A0A1H8SUL8_9RHOB</name>
<reference evidence="2 3" key="1">
    <citation type="submission" date="2016-10" db="EMBL/GenBank/DDBJ databases">
        <authorList>
            <person name="de Groot N.N."/>
        </authorList>
    </citation>
    <scope>NUCLEOTIDE SEQUENCE [LARGE SCALE GENOMIC DNA]</scope>
    <source>
        <strain evidence="2 3">DSM 27842</strain>
    </source>
</reference>
<sequence>MALRNKARMADLPPGQSNPLDYAVTSRDRATMDMVRAAITHKQVMLAYQPVMTAHEPTLPAFYEGLIRVLDETGRVIPAKDFMTAVTTDDLGRQLDCLALELSLATLIRQPQIRLSVNMSARSIGYKRWNESLRRGLARKPDIGARLILEISEESALTMPELVLDFMDEQQPKGIAFALDDFGAGLTSFRHFKEFFFDILKLDGQFSRNIEHDTENQSIAGAIATIARQFDMYSVASRVENPGDAATLSSLGFDCLQGFLFGAPSVTPPWKMPRGRTNVA</sequence>
<dbReference type="GO" id="GO:0071111">
    <property type="term" value="F:cyclic-guanylate-specific phosphodiesterase activity"/>
    <property type="evidence" value="ECO:0007669"/>
    <property type="project" value="InterPro"/>
</dbReference>
<dbReference type="Proteomes" id="UP000198893">
    <property type="component" value="Unassembled WGS sequence"/>
</dbReference>
<dbReference type="CDD" id="cd01948">
    <property type="entry name" value="EAL"/>
    <property type="match status" value="1"/>
</dbReference>
<organism evidence="2 3">
    <name type="scientific">Salinihabitans flavidus</name>
    <dbReference type="NCBI Taxonomy" id="569882"/>
    <lineage>
        <taxon>Bacteria</taxon>
        <taxon>Pseudomonadati</taxon>
        <taxon>Pseudomonadota</taxon>
        <taxon>Alphaproteobacteria</taxon>
        <taxon>Rhodobacterales</taxon>
        <taxon>Roseobacteraceae</taxon>
        <taxon>Salinihabitans</taxon>
    </lineage>
</organism>
<dbReference type="PROSITE" id="PS50883">
    <property type="entry name" value="EAL"/>
    <property type="match status" value="1"/>
</dbReference>
<dbReference type="InterPro" id="IPR035919">
    <property type="entry name" value="EAL_sf"/>
</dbReference>
<protein>
    <submittedName>
        <fullName evidence="2">EAL domain, c-di-GMP-specific phosphodiesterase class I (Or its enzymatically inactive variant)</fullName>
    </submittedName>
</protein>
<dbReference type="Pfam" id="PF00563">
    <property type="entry name" value="EAL"/>
    <property type="match status" value="1"/>
</dbReference>
<dbReference type="RefSeq" id="WP_093118638.1">
    <property type="nucleotide sequence ID" value="NZ_FODS01000013.1"/>
</dbReference>
<dbReference type="SMART" id="SM00052">
    <property type="entry name" value="EAL"/>
    <property type="match status" value="1"/>
</dbReference>
<evidence type="ECO:0000313" key="3">
    <source>
        <dbReference type="Proteomes" id="UP000198893"/>
    </source>
</evidence>
<dbReference type="Gene3D" id="3.20.20.450">
    <property type="entry name" value="EAL domain"/>
    <property type="match status" value="1"/>
</dbReference>
<feature type="domain" description="EAL" evidence="1">
    <location>
        <begin position="28"/>
        <end position="278"/>
    </location>
</feature>
<dbReference type="EMBL" id="FODS01000013">
    <property type="protein sequence ID" value="SEO82669.1"/>
    <property type="molecule type" value="Genomic_DNA"/>
</dbReference>
<dbReference type="PANTHER" id="PTHR33121">
    <property type="entry name" value="CYCLIC DI-GMP PHOSPHODIESTERASE PDEF"/>
    <property type="match status" value="1"/>
</dbReference>
<dbReference type="PANTHER" id="PTHR33121:SF79">
    <property type="entry name" value="CYCLIC DI-GMP PHOSPHODIESTERASE PDED-RELATED"/>
    <property type="match status" value="1"/>
</dbReference>
<dbReference type="OrthoDB" id="23692at2"/>
<keyword evidence="3" id="KW-1185">Reference proteome</keyword>
<evidence type="ECO:0000259" key="1">
    <source>
        <dbReference type="PROSITE" id="PS50883"/>
    </source>
</evidence>